<dbReference type="GeneTree" id="ENSGT01130000281973"/>
<evidence type="ECO:0000313" key="3">
    <source>
        <dbReference type="Proteomes" id="UP000314986"/>
    </source>
</evidence>
<dbReference type="Proteomes" id="UP000314986">
    <property type="component" value="Unassembled WGS sequence"/>
</dbReference>
<sequence length="56" mass="6308">MESVTFAQTTALLASRCQATHLSVLMHRFCDPLGIRIAPNSFVERINKNNFEELVS</sequence>
<reference evidence="3" key="2">
    <citation type="journal article" date="2007" name="PLoS Biol.">
        <title>Survey sequencing and comparative analysis of the elephant shark (Callorhinchus milii) genome.</title>
        <authorList>
            <person name="Venkatesh B."/>
            <person name="Kirkness E.F."/>
            <person name="Loh Y.H."/>
            <person name="Halpern A.L."/>
            <person name="Lee A.P."/>
            <person name="Johnson J."/>
            <person name="Dandona N."/>
            <person name="Viswanathan L.D."/>
            <person name="Tay A."/>
            <person name="Venter J.C."/>
            <person name="Strausberg R.L."/>
            <person name="Brenner S."/>
        </authorList>
    </citation>
    <scope>NUCLEOTIDE SEQUENCE [LARGE SCALE GENOMIC DNA]</scope>
</reference>
<reference evidence="3" key="1">
    <citation type="journal article" date="2006" name="Science">
        <title>Ancient noncoding elements conserved in the human genome.</title>
        <authorList>
            <person name="Venkatesh B."/>
            <person name="Kirkness E.F."/>
            <person name="Loh Y.H."/>
            <person name="Halpern A.L."/>
            <person name="Lee A.P."/>
            <person name="Johnson J."/>
            <person name="Dandona N."/>
            <person name="Viswanathan L.D."/>
            <person name="Tay A."/>
            <person name="Venter J.C."/>
            <person name="Strausberg R.L."/>
            <person name="Brenner S."/>
        </authorList>
    </citation>
    <scope>NUCLEOTIDE SEQUENCE [LARGE SCALE GENOMIC DNA]</scope>
</reference>
<dbReference type="Ensembl" id="ENSCMIT00000037745.1">
    <property type="protein sequence ID" value="ENSCMIP00000037204.1"/>
    <property type="gene ID" value="ENSCMIG00000015675.1"/>
</dbReference>
<organism evidence="1">
    <name type="scientific">Callorhinchus milii</name>
    <name type="common">Ghost shark</name>
    <dbReference type="NCBI Taxonomy" id="7868"/>
    <lineage>
        <taxon>Eukaryota</taxon>
        <taxon>Metazoa</taxon>
        <taxon>Chordata</taxon>
        <taxon>Craniata</taxon>
        <taxon>Vertebrata</taxon>
        <taxon>Chondrichthyes</taxon>
        <taxon>Holocephali</taxon>
        <taxon>Chimaeriformes</taxon>
        <taxon>Callorhinchidae</taxon>
        <taxon>Callorhinchus</taxon>
    </lineage>
</organism>
<dbReference type="EMBL" id="JW877941">
    <property type="protein sequence ID" value="AFP10458.1"/>
    <property type="molecule type" value="mRNA"/>
</dbReference>
<evidence type="ECO:0000313" key="2">
    <source>
        <dbReference type="Ensembl" id="ENSCMIP00000037204.1"/>
    </source>
</evidence>
<dbReference type="AlphaFoldDB" id="V9LDG7"/>
<proteinExistence type="evidence at transcript level"/>
<keyword evidence="3" id="KW-1185">Reference proteome</keyword>
<accession>V9LDG7</accession>
<evidence type="ECO:0000313" key="1">
    <source>
        <dbReference type="EMBL" id="AFP10458.1"/>
    </source>
</evidence>
<protein>
    <submittedName>
        <fullName evidence="1 2">Uncharacterized protein</fullName>
    </submittedName>
</protein>
<reference evidence="1 3" key="3">
    <citation type="journal article" date="2014" name="Nature">
        <title>Elephant shark genome provides unique insights into gnathostome evolution.</title>
        <authorList>
            <consortium name="International Elephant Shark Genome Sequencing Consortium"/>
            <person name="Venkatesh B."/>
            <person name="Lee A.P."/>
            <person name="Ravi V."/>
            <person name="Maurya A.K."/>
            <person name="Lian M.M."/>
            <person name="Swann J.B."/>
            <person name="Ohta Y."/>
            <person name="Flajnik M.F."/>
            <person name="Sutoh Y."/>
            <person name="Kasahara M."/>
            <person name="Hoon S."/>
            <person name="Gangu V."/>
            <person name="Roy S.W."/>
            <person name="Irimia M."/>
            <person name="Korzh V."/>
            <person name="Kondrychyn I."/>
            <person name="Lim Z.W."/>
            <person name="Tay B.H."/>
            <person name="Tohari S."/>
            <person name="Kong K.W."/>
            <person name="Ho S."/>
            <person name="Lorente-Galdos B."/>
            <person name="Quilez J."/>
            <person name="Marques-Bonet T."/>
            <person name="Raney B.J."/>
            <person name="Ingham P.W."/>
            <person name="Tay A."/>
            <person name="Hillier L.W."/>
            <person name="Minx P."/>
            <person name="Boehm T."/>
            <person name="Wilson R.K."/>
            <person name="Brenner S."/>
            <person name="Warren W.C."/>
        </authorList>
    </citation>
    <scope>NUCLEOTIDE SEQUENCE</scope>
    <source>
        <tissue evidence="1">Kidney</tissue>
    </source>
</reference>
<reference evidence="2" key="4">
    <citation type="submission" date="2025-05" db="UniProtKB">
        <authorList>
            <consortium name="Ensembl"/>
        </authorList>
    </citation>
    <scope>IDENTIFICATION</scope>
</reference>
<name>V9LDG7_CALMI</name>